<reference evidence="8 9" key="1">
    <citation type="submission" date="2023-08" db="EMBL/GenBank/DDBJ databases">
        <title>Black Yeasts Isolated from many extreme environments.</title>
        <authorList>
            <person name="Coleine C."/>
            <person name="Stajich J.E."/>
            <person name="Selbmann L."/>
        </authorList>
    </citation>
    <scope>NUCLEOTIDE SEQUENCE [LARGE SCALE GENOMIC DNA]</scope>
    <source>
        <strain evidence="8 9">CCFEE 5792</strain>
    </source>
</reference>
<evidence type="ECO:0000313" key="9">
    <source>
        <dbReference type="Proteomes" id="UP001358417"/>
    </source>
</evidence>
<comment type="similarity">
    <text evidence="3">Belongs to the nitroreductase family.</text>
</comment>
<dbReference type="FunFam" id="3.40.109.10:FF:000001">
    <property type="entry name" value="Nitroreductase family"/>
    <property type="match status" value="1"/>
</dbReference>
<dbReference type="SUPFAM" id="SSF55469">
    <property type="entry name" value="FMN-dependent nitroreductase-like"/>
    <property type="match status" value="1"/>
</dbReference>
<dbReference type="InterPro" id="IPR029479">
    <property type="entry name" value="Nitroreductase"/>
</dbReference>
<dbReference type="Proteomes" id="UP001358417">
    <property type="component" value="Unassembled WGS sequence"/>
</dbReference>
<keyword evidence="5" id="KW-0560">Oxidoreductase</keyword>
<comment type="subcellular location">
    <subcellularLocation>
        <location evidence="2">Cytoplasm</location>
    </subcellularLocation>
    <subcellularLocation>
        <location evidence="1">Nucleus</location>
    </subcellularLocation>
</comment>
<dbReference type="Gene3D" id="3.40.109.10">
    <property type="entry name" value="NADH Oxidase"/>
    <property type="match status" value="1"/>
</dbReference>
<feature type="domain" description="Nitroreductase" evidence="7">
    <location>
        <begin position="14"/>
        <end position="91"/>
    </location>
</feature>
<dbReference type="CDD" id="cd02140">
    <property type="entry name" value="Frm2-like"/>
    <property type="match status" value="1"/>
</dbReference>
<name>A0AAV9MUD5_9EURO</name>
<dbReference type="PANTHER" id="PTHR43035:SF1">
    <property type="entry name" value="FATTY ACID REPRESSION MUTANT PROTEIN 2-RELATED"/>
    <property type="match status" value="1"/>
</dbReference>
<dbReference type="GO" id="GO:0016491">
    <property type="term" value="F:oxidoreductase activity"/>
    <property type="evidence" value="ECO:0007669"/>
    <property type="project" value="UniProtKB-KW"/>
</dbReference>
<evidence type="ECO:0000256" key="3">
    <source>
        <dbReference type="ARBA" id="ARBA00007118"/>
    </source>
</evidence>
<evidence type="ECO:0000256" key="5">
    <source>
        <dbReference type="ARBA" id="ARBA00023002"/>
    </source>
</evidence>
<evidence type="ECO:0000256" key="1">
    <source>
        <dbReference type="ARBA" id="ARBA00004123"/>
    </source>
</evidence>
<dbReference type="InterPro" id="IPR000415">
    <property type="entry name" value="Nitroreductase-like"/>
</dbReference>
<evidence type="ECO:0000256" key="4">
    <source>
        <dbReference type="ARBA" id="ARBA00022490"/>
    </source>
</evidence>
<dbReference type="GeneID" id="89980557"/>
<gene>
    <name evidence="8" type="ORF">LTR84_012412</name>
</gene>
<keyword evidence="9" id="KW-1185">Reference proteome</keyword>
<dbReference type="AlphaFoldDB" id="A0AAV9MUD5"/>
<keyword evidence="4" id="KW-0963">Cytoplasm</keyword>
<dbReference type="RefSeq" id="XP_064699772.1">
    <property type="nucleotide sequence ID" value="XM_064855934.1"/>
</dbReference>
<evidence type="ECO:0000313" key="8">
    <source>
        <dbReference type="EMBL" id="KAK5042879.1"/>
    </source>
</evidence>
<protein>
    <recommendedName>
        <fullName evidence="7">Nitroreductase domain-containing protein</fullName>
    </recommendedName>
</protein>
<accession>A0AAV9MUD5</accession>
<evidence type="ECO:0000259" key="7">
    <source>
        <dbReference type="Pfam" id="PF00881"/>
    </source>
</evidence>
<dbReference type="InterPro" id="IPR033877">
    <property type="entry name" value="Frm2/Hbn1"/>
</dbReference>
<dbReference type="EMBL" id="JAVRRD010000072">
    <property type="protein sequence ID" value="KAK5042879.1"/>
    <property type="molecule type" value="Genomic_DNA"/>
</dbReference>
<keyword evidence="6" id="KW-0539">Nucleus</keyword>
<evidence type="ECO:0000256" key="2">
    <source>
        <dbReference type="ARBA" id="ARBA00004496"/>
    </source>
</evidence>
<dbReference type="PANTHER" id="PTHR43035">
    <property type="entry name" value="FATTY ACID REPRESSION MUTANT PROTEIN 2-RELATED"/>
    <property type="match status" value="1"/>
</dbReference>
<comment type="caution">
    <text evidence="8">The sequence shown here is derived from an EMBL/GenBank/DDBJ whole genome shotgun (WGS) entry which is preliminary data.</text>
</comment>
<evidence type="ECO:0000256" key="6">
    <source>
        <dbReference type="ARBA" id="ARBA00023242"/>
    </source>
</evidence>
<dbReference type="GO" id="GO:0005634">
    <property type="term" value="C:nucleus"/>
    <property type="evidence" value="ECO:0007669"/>
    <property type="project" value="UniProtKB-SubCell"/>
</dbReference>
<dbReference type="Pfam" id="PF00881">
    <property type="entry name" value="Nitroreductase"/>
    <property type="match status" value="1"/>
</dbReference>
<organism evidence="8 9">
    <name type="scientific">Exophiala bonariae</name>
    <dbReference type="NCBI Taxonomy" id="1690606"/>
    <lineage>
        <taxon>Eukaryota</taxon>
        <taxon>Fungi</taxon>
        <taxon>Dikarya</taxon>
        <taxon>Ascomycota</taxon>
        <taxon>Pezizomycotina</taxon>
        <taxon>Eurotiomycetes</taxon>
        <taxon>Chaetothyriomycetidae</taxon>
        <taxon>Chaetothyriales</taxon>
        <taxon>Herpotrichiellaceae</taxon>
        <taxon>Exophiala</taxon>
    </lineage>
</organism>
<dbReference type="GO" id="GO:0034599">
    <property type="term" value="P:cellular response to oxidative stress"/>
    <property type="evidence" value="ECO:0007669"/>
    <property type="project" value="InterPro"/>
</dbReference>
<sequence>MSKVVTSSAFLDAVRSRRSFYQLNNRSPIDSNRLAEIIKTTVLHCPSSFNSQSTRLLVLLNEEHKKLWDITKHELEPLVHGEQRETTMKKLDGLRAGYGTILFYEDPKPTAELQSKFPLYATKFPQWAEHSNAMHQYIRFGCNLQHYNPVIDLKVGTKWKVNPNWSLKGQLVFGSPIGDPKEKSYQPWESRVDIRGL</sequence>
<proteinExistence type="inferred from homology"/>
<dbReference type="GO" id="GO:0005737">
    <property type="term" value="C:cytoplasm"/>
    <property type="evidence" value="ECO:0007669"/>
    <property type="project" value="UniProtKB-SubCell"/>
</dbReference>